<gene>
    <name evidence="1" type="ORF">SAMN04490355_101050</name>
</gene>
<dbReference type="RefSeq" id="WP_090934405.1">
    <property type="nucleotide sequence ID" value="NZ_FOTS01000010.1"/>
</dbReference>
<name>A0A1I4J035_9FIRM</name>
<dbReference type="EMBL" id="FOTS01000010">
    <property type="protein sequence ID" value="SFL59573.1"/>
    <property type="molecule type" value="Genomic_DNA"/>
</dbReference>
<accession>A0A1I4J035</accession>
<evidence type="ECO:0000313" key="2">
    <source>
        <dbReference type="Proteomes" id="UP000199520"/>
    </source>
</evidence>
<dbReference type="Gene3D" id="3.20.20.140">
    <property type="entry name" value="Metal-dependent hydrolases"/>
    <property type="match status" value="1"/>
</dbReference>
<keyword evidence="2" id="KW-1185">Reference proteome</keyword>
<evidence type="ECO:0000313" key="1">
    <source>
        <dbReference type="EMBL" id="SFL59573.1"/>
    </source>
</evidence>
<dbReference type="OrthoDB" id="9802809at2"/>
<evidence type="ECO:0008006" key="3">
    <source>
        <dbReference type="Google" id="ProtNLM"/>
    </source>
</evidence>
<dbReference type="SUPFAM" id="SSF51556">
    <property type="entry name" value="Metallo-dependent hydrolases"/>
    <property type="match status" value="1"/>
</dbReference>
<dbReference type="Proteomes" id="UP000199520">
    <property type="component" value="Unassembled WGS sequence"/>
</dbReference>
<organism evidence="1 2">
    <name type="scientific">Pelosinus propionicus DSM 13327</name>
    <dbReference type="NCBI Taxonomy" id="1123291"/>
    <lineage>
        <taxon>Bacteria</taxon>
        <taxon>Bacillati</taxon>
        <taxon>Bacillota</taxon>
        <taxon>Negativicutes</taxon>
        <taxon>Selenomonadales</taxon>
        <taxon>Sporomusaceae</taxon>
        <taxon>Pelosinus</taxon>
    </lineage>
</organism>
<protein>
    <recommendedName>
        <fullName evidence="3">Cytosolic protein</fullName>
    </recommendedName>
</protein>
<proteinExistence type="predicted"/>
<reference evidence="2" key="1">
    <citation type="submission" date="2016-10" db="EMBL/GenBank/DDBJ databases">
        <authorList>
            <person name="Varghese N."/>
            <person name="Submissions S."/>
        </authorList>
    </citation>
    <scope>NUCLEOTIDE SEQUENCE [LARGE SCALE GENOMIC DNA]</scope>
    <source>
        <strain evidence="2">DSM 13327</strain>
    </source>
</reference>
<dbReference type="STRING" id="1123291.SAMN04490355_101050"/>
<dbReference type="InterPro" id="IPR032466">
    <property type="entry name" value="Metal_Hydrolase"/>
</dbReference>
<sequence length="302" mass="32938">MSLSTTNKAPIVNDSETTIKSLLSGAIEFHVHPGPDGKTLRKMDMFEVVRAARMVGMRAVVLKDKSCGTGAIAQLVNKYAGGCLAIGAITLDVSIGGINPAAVEIEAALGSKVVWMPTYSARNDPSKKKTDKDRRQNDLVILRDNGELLPEVIEIIEIIKQHEMVLATGHLSRQEIFTLIGMAAEKGVKKMVITHPLSENVGTRLSVKDQIQLAQMGAYIEHTWVASLPRHANIPISDFVEAIRAVGVKKCIMATDFGQMHNPAPIEGFRMMLKALLAEGFSEEELAYMVRKNQVELLGLAL</sequence>
<dbReference type="AlphaFoldDB" id="A0A1I4J035"/>
<dbReference type="Pfam" id="PF19799">
    <property type="entry name" value="DUF6282"/>
    <property type="match status" value="1"/>
</dbReference>
<dbReference type="InterPro" id="IPR046249">
    <property type="entry name" value="DUF6282"/>
</dbReference>